<reference evidence="3" key="3">
    <citation type="submission" date="2015-06" db="UniProtKB">
        <authorList>
            <consortium name="EnsemblMetazoa"/>
        </authorList>
    </citation>
    <scope>IDENTIFICATION</scope>
</reference>
<proteinExistence type="predicted"/>
<organism evidence="2">
    <name type="scientific">Capitella teleta</name>
    <name type="common">Polychaete worm</name>
    <dbReference type="NCBI Taxonomy" id="283909"/>
    <lineage>
        <taxon>Eukaryota</taxon>
        <taxon>Metazoa</taxon>
        <taxon>Spiralia</taxon>
        <taxon>Lophotrochozoa</taxon>
        <taxon>Annelida</taxon>
        <taxon>Polychaeta</taxon>
        <taxon>Sedentaria</taxon>
        <taxon>Scolecida</taxon>
        <taxon>Capitellidae</taxon>
        <taxon>Capitella</taxon>
    </lineage>
</organism>
<reference evidence="2 4" key="2">
    <citation type="journal article" date="2013" name="Nature">
        <title>Insights into bilaterian evolution from three spiralian genomes.</title>
        <authorList>
            <person name="Simakov O."/>
            <person name="Marletaz F."/>
            <person name="Cho S.J."/>
            <person name="Edsinger-Gonzales E."/>
            <person name="Havlak P."/>
            <person name="Hellsten U."/>
            <person name="Kuo D.H."/>
            <person name="Larsson T."/>
            <person name="Lv J."/>
            <person name="Arendt D."/>
            <person name="Savage R."/>
            <person name="Osoegawa K."/>
            <person name="de Jong P."/>
            <person name="Grimwood J."/>
            <person name="Chapman J.A."/>
            <person name="Shapiro H."/>
            <person name="Aerts A."/>
            <person name="Otillar R.P."/>
            <person name="Terry A.Y."/>
            <person name="Boore J.L."/>
            <person name="Grigoriev I.V."/>
            <person name="Lindberg D.R."/>
            <person name="Seaver E.C."/>
            <person name="Weisblat D.A."/>
            <person name="Putnam N.H."/>
            <person name="Rokhsar D.S."/>
        </authorList>
    </citation>
    <scope>NUCLEOTIDE SEQUENCE</scope>
    <source>
        <strain evidence="2 4">I ESC-2004</strain>
    </source>
</reference>
<name>R7T7W0_CAPTE</name>
<accession>R7T7W0</accession>
<dbReference type="EnsemblMetazoa" id="CapteT193692">
    <property type="protein sequence ID" value="CapteP193692"/>
    <property type="gene ID" value="CapteG193692"/>
</dbReference>
<evidence type="ECO:0000313" key="3">
    <source>
        <dbReference type="EnsemblMetazoa" id="CapteP193692"/>
    </source>
</evidence>
<dbReference type="AlphaFoldDB" id="R7T7W0"/>
<dbReference type="Proteomes" id="UP000014760">
    <property type="component" value="Unassembled WGS sequence"/>
</dbReference>
<gene>
    <name evidence="2" type="ORF">CAPTEDRAFT_193692</name>
</gene>
<keyword evidence="4" id="KW-1185">Reference proteome</keyword>
<dbReference type="HOGENOM" id="CLU_2186449_0_0_1"/>
<feature type="region of interest" description="Disordered" evidence="1">
    <location>
        <begin position="59"/>
        <end position="109"/>
    </location>
</feature>
<evidence type="ECO:0000313" key="2">
    <source>
        <dbReference type="EMBL" id="ELT89700.1"/>
    </source>
</evidence>
<dbReference type="EMBL" id="AMQN01003221">
    <property type="status" value="NOT_ANNOTATED_CDS"/>
    <property type="molecule type" value="Genomic_DNA"/>
</dbReference>
<dbReference type="EMBL" id="KB311229">
    <property type="protein sequence ID" value="ELT89700.1"/>
    <property type="molecule type" value="Genomic_DNA"/>
</dbReference>
<reference evidence="4" key="1">
    <citation type="submission" date="2012-12" db="EMBL/GenBank/DDBJ databases">
        <authorList>
            <person name="Hellsten U."/>
            <person name="Grimwood J."/>
            <person name="Chapman J.A."/>
            <person name="Shapiro H."/>
            <person name="Aerts A."/>
            <person name="Otillar R.P."/>
            <person name="Terry A.Y."/>
            <person name="Boore J.L."/>
            <person name="Simakov O."/>
            <person name="Marletaz F."/>
            <person name="Cho S.-J."/>
            <person name="Edsinger-Gonzales E."/>
            <person name="Havlak P."/>
            <person name="Kuo D.-H."/>
            <person name="Larsson T."/>
            <person name="Lv J."/>
            <person name="Arendt D."/>
            <person name="Savage R."/>
            <person name="Osoegawa K."/>
            <person name="de Jong P."/>
            <person name="Lindberg D.R."/>
            <person name="Seaver E.C."/>
            <person name="Weisblat D.A."/>
            <person name="Putnam N.H."/>
            <person name="Grigoriev I.V."/>
            <person name="Rokhsar D.S."/>
        </authorList>
    </citation>
    <scope>NUCLEOTIDE SEQUENCE</scope>
    <source>
        <strain evidence="4">I ESC-2004</strain>
    </source>
</reference>
<evidence type="ECO:0000313" key="4">
    <source>
        <dbReference type="Proteomes" id="UP000014760"/>
    </source>
</evidence>
<protein>
    <submittedName>
        <fullName evidence="2 3">Uncharacterized protein</fullName>
    </submittedName>
</protein>
<evidence type="ECO:0000256" key="1">
    <source>
        <dbReference type="SAM" id="MobiDB-lite"/>
    </source>
</evidence>
<sequence>MDDYYVHDMELSFCVFYFLLNEEVQAVYKASSKKKNLSHHGFDFSPTSYMEDVPFSAANENAIEPGSPSQKVDLMDNHQSPRPCRSQDGQHVRSRRNRNEIEVTSSDED</sequence>